<dbReference type="STRING" id="1285928.SAMN04487894_102394"/>
<feature type="domain" description="Glycosyltransferase subfamily 4-like N-terminal" evidence="2">
    <location>
        <begin position="13"/>
        <end position="155"/>
    </location>
</feature>
<dbReference type="InterPro" id="IPR001296">
    <property type="entry name" value="Glyco_trans_1"/>
</dbReference>
<dbReference type="SUPFAM" id="SSF53756">
    <property type="entry name" value="UDP-Glycosyltransferase/glycogen phosphorylase"/>
    <property type="match status" value="1"/>
</dbReference>
<dbReference type="Proteomes" id="UP000198757">
    <property type="component" value="Unassembled WGS sequence"/>
</dbReference>
<keyword evidence="4" id="KW-1185">Reference proteome</keyword>
<protein>
    <submittedName>
        <fullName evidence="3">Glycosyltransferase involved in cell wall bisynthesis</fullName>
    </submittedName>
</protein>
<dbReference type="RefSeq" id="WP_090389003.1">
    <property type="nucleotide sequence ID" value="NZ_FMZO01000002.1"/>
</dbReference>
<dbReference type="InterPro" id="IPR028098">
    <property type="entry name" value="Glyco_trans_4-like_N"/>
</dbReference>
<sequence>MNILHLLFSMRTGGIETMLVDIVQQQSLQHKVSVAVINDEIDESLVAKLPANVQLYRVNRAAGSKSLRSVFKVIRLNRMIFRNQYDIVHCHSHPVAGLLWPGLRKKAVLTLHITDIESKHFGKYRKIYAISSAVAQDLKRRTGFNAIVVCNGIDVGSIMRKKAGMVIGGRSPYRIVQIGRLDVEKKGQDVLIEAIYLLKIKGIQDVYADFIGEGASFDFLRDLVKKRSLDAQISFLGLRDRTYIYTHLKDYDLLVQPSFVEGFGLTIVESMAAKTPVLVSDIEGPMEVIENGKYGSCFEKGNVSDLAEKLEEIIKGDRNRIAAIAEKACDHVKELYSIQRTASGYLKEYACI</sequence>
<dbReference type="PANTHER" id="PTHR12526">
    <property type="entry name" value="GLYCOSYLTRANSFERASE"/>
    <property type="match status" value="1"/>
</dbReference>
<organism evidence="3 4">
    <name type="scientific">Niabella drilacis (strain DSM 25811 / CCM 8410 / CCUG 62505 / LMG 26954 / E90)</name>
    <dbReference type="NCBI Taxonomy" id="1285928"/>
    <lineage>
        <taxon>Bacteria</taxon>
        <taxon>Pseudomonadati</taxon>
        <taxon>Bacteroidota</taxon>
        <taxon>Chitinophagia</taxon>
        <taxon>Chitinophagales</taxon>
        <taxon>Chitinophagaceae</taxon>
        <taxon>Niabella</taxon>
    </lineage>
</organism>
<dbReference type="Gene3D" id="3.40.50.2000">
    <property type="entry name" value="Glycogen Phosphorylase B"/>
    <property type="match status" value="2"/>
</dbReference>
<dbReference type="CDD" id="cd03801">
    <property type="entry name" value="GT4_PimA-like"/>
    <property type="match status" value="1"/>
</dbReference>
<evidence type="ECO:0000313" key="4">
    <source>
        <dbReference type="Proteomes" id="UP000198757"/>
    </source>
</evidence>
<dbReference type="AlphaFoldDB" id="A0A1G6LLW8"/>
<dbReference type="OrthoDB" id="9792322at2"/>
<reference evidence="4" key="1">
    <citation type="submission" date="2016-10" db="EMBL/GenBank/DDBJ databases">
        <authorList>
            <person name="Varghese N."/>
            <person name="Submissions S."/>
        </authorList>
    </citation>
    <scope>NUCLEOTIDE SEQUENCE [LARGE SCALE GENOMIC DNA]</scope>
    <source>
        <strain evidence="4">DSM 25811 / CCM 8410 / LMG 26954 / E90</strain>
    </source>
</reference>
<dbReference type="EMBL" id="FMZO01000002">
    <property type="protein sequence ID" value="SDC44250.1"/>
    <property type="molecule type" value="Genomic_DNA"/>
</dbReference>
<dbReference type="Pfam" id="PF13439">
    <property type="entry name" value="Glyco_transf_4"/>
    <property type="match status" value="1"/>
</dbReference>
<name>A0A1G6LLW8_NIADE</name>
<dbReference type="Pfam" id="PF00534">
    <property type="entry name" value="Glycos_transf_1"/>
    <property type="match status" value="1"/>
</dbReference>
<gene>
    <name evidence="3" type="ORF">SAMN04487894_102394</name>
</gene>
<keyword evidence="3" id="KW-0808">Transferase</keyword>
<evidence type="ECO:0000259" key="1">
    <source>
        <dbReference type="Pfam" id="PF00534"/>
    </source>
</evidence>
<dbReference type="PANTHER" id="PTHR12526:SF630">
    <property type="entry name" value="GLYCOSYLTRANSFERASE"/>
    <property type="match status" value="1"/>
</dbReference>
<accession>A0A1G6LLW8</accession>
<evidence type="ECO:0000259" key="2">
    <source>
        <dbReference type="Pfam" id="PF13439"/>
    </source>
</evidence>
<feature type="domain" description="Glycosyl transferase family 1" evidence="1">
    <location>
        <begin position="173"/>
        <end position="322"/>
    </location>
</feature>
<proteinExistence type="predicted"/>
<evidence type="ECO:0000313" key="3">
    <source>
        <dbReference type="EMBL" id="SDC44250.1"/>
    </source>
</evidence>
<dbReference type="GO" id="GO:0016757">
    <property type="term" value="F:glycosyltransferase activity"/>
    <property type="evidence" value="ECO:0007669"/>
    <property type="project" value="InterPro"/>
</dbReference>